<comment type="caution">
    <text evidence="2">The sequence shown here is derived from an EMBL/GenBank/DDBJ whole genome shotgun (WGS) entry which is preliminary data.</text>
</comment>
<evidence type="ECO:0000313" key="3">
    <source>
        <dbReference type="Proteomes" id="UP001224775"/>
    </source>
</evidence>
<protein>
    <submittedName>
        <fullName evidence="2">Uncharacterized protein</fullName>
    </submittedName>
</protein>
<evidence type="ECO:0000313" key="2">
    <source>
        <dbReference type="EMBL" id="KAK1740585.1"/>
    </source>
</evidence>
<dbReference type="PANTHER" id="PTHR21228">
    <property type="entry name" value="FAST LEU-RICH DOMAIN-CONTAINING"/>
    <property type="match status" value="1"/>
</dbReference>
<dbReference type="SUPFAM" id="SSF48371">
    <property type="entry name" value="ARM repeat"/>
    <property type="match status" value="1"/>
</dbReference>
<reference evidence="2" key="1">
    <citation type="submission" date="2023-06" db="EMBL/GenBank/DDBJ databases">
        <title>Survivors Of The Sea: Transcriptome response of Skeletonema marinoi to long-term dormancy.</title>
        <authorList>
            <person name="Pinder M.I.M."/>
            <person name="Kourtchenko O."/>
            <person name="Robertson E.K."/>
            <person name="Larsson T."/>
            <person name="Maumus F."/>
            <person name="Osuna-Cruz C.M."/>
            <person name="Vancaester E."/>
            <person name="Stenow R."/>
            <person name="Vandepoele K."/>
            <person name="Ploug H."/>
            <person name="Bruchert V."/>
            <person name="Godhe A."/>
            <person name="Topel M."/>
        </authorList>
    </citation>
    <scope>NUCLEOTIDE SEQUENCE</scope>
    <source>
        <strain evidence="2">R05AC</strain>
    </source>
</reference>
<dbReference type="InterPro" id="IPR016024">
    <property type="entry name" value="ARM-type_fold"/>
</dbReference>
<dbReference type="GO" id="GO:0005759">
    <property type="term" value="C:mitochondrial matrix"/>
    <property type="evidence" value="ECO:0007669"/>
    <property type="project" value="TreeGrafter"/>
</dbReference>
<dbReference type="PANTHER" id="PTHR21228:SF40">
    <property type="entry name" value="LD45607P"/>
    <property type="match status" value="1"/>
</dbReference>
<name>A0AAD8Y8R3_9STRA</name>
<dbReference type="InterPro" id="IPR050870">
    <property type="entry name" value="FAST_kinase"/>
</dbReference>
<proteinExistence type="predicted"/>
<evidence type="ECO:0000256" key="1">
    <source>
        <dbReference type="SAM" id="MobiDB-lite"/>
    </source>
</evidence>
<feature type="region of interest" description="Disordered" evidence="1">
    <location>
        <begin position="235"/>
        <end position="268"/>
    </location>
</feature>
<dbReference type="GO" id="GO:0000963">
    <property type="term" value="P:mitochondrial RNA processing"/>
    <property type="evidence" value="ECO:0007669"/>
    <property type="project" value="TreeGrafter"/>
</dbReference>
<dbReference type="GO" id="GO:0035770">
    <property type="term" value="C:ribonucleoprotein granule"/>
    <property type="evidence" value="ECO:0007669"/>
    <property type="project" value="TreeGrafter"/>
</dbReference>
<sequence length="1088" mass="122099">MVPPLNRIMKLRNMILSSCWKAQLLISVVVAFAAPISHVDAFGNFRTASHIRWKNDHSRLRNRMHVVLFQDSSQHISARYNGDMIDDDDTTEVNNEFSTSEPQMNFFDIIRMLRANPHQCTTPIETASDVLHLMSHSVSPSASNTTPVSSIEEIVKSTSPNIAAAALRRLVSTPFIPLTFSTTKKFSQYLYKNQWSNPKNEVEEKERQLYGQLIQLLLRKLSTAVDGQLQALMESTNNNHDQSSPPPKLLPKKETWHQPPSSPTKENNMRLNWYAMADLLSSLSVLRNIPQNKSRSSSPRNGYLQVLMRVKEEEDGNNGIAATITSLFHDTIQCLAWDNKVTSSFIRCIGSRRLIRDLLHPLVIAATQQQRESEEVSRWDESNFDDDNNTDDDYPLNSEKNLHHLMAVASEYLGSPSSLAKVSAADLSIAMWSLTQIYQPSRSHHQKLQSYRSFIKACMKRLRKRSVISPARGCDITLAIRSVERLLGLLDREDDDNDDESPLQPFQDILSLPLKLPGEEDMLDSYIPSLQTNTYGTLPPPTTAQNDGLAVADDLRSEAVTMFHTLVNELLFQPPGGNAQIKLRSLSLQQVADILQTAVALNVSRDDLQTATIEVLDYLMSDPFVLDQTYSCRDISRTLLSLQRLRVGTGIYNLDLEKSGVQRLGARFLEIVDRQSKGRTRGKCDPKTLTTVVRSGVLMFPRSESKSILNAASILIRDDTIPVDVSDHNDVIFVDYGVTVPFLERCNDYELSWLLWTFAISRRFDKNVFIALTDQILENISDDSFTASSASRVMWSTSVLLSMDEAGDQHDGRHIDLFHQLSPILLSSHLSPTDLSCAMYAIAKTNYVFDRGVFDFLAEELASDESLEHANTRLISQAVWACGKMAEFEDPIMSSTESLVASQEDAAPNQPPYLNNVYKMLTFLIRNKAHMTPKHVAETIWAAFGRLSISDQYYLEELSGIAARVAPQCNSREIANIVWGLSKVDYADDPQLICTLVRVITNSNLKQKCTSQEAANCIYALGRLGVRDQELFSALSSIIKNQIHDANSQAIANSLWGHDVVGLPAPPELLSVWARDTLGMDTYSAKYD</sequence>
<dbReference type="Proteomes" id="UP001224775">
    <property type="component" value="Unassembled WGS sequence"/>
</dbReference>
<gene>
    <name evidence="2" type="ORF">QTG54_008680</name>
</gene>
<keyword evidence="3" id="KW-1185">Reference proteome</keyword>
<organism evidence="2 3">
    <name type="scientific">Skeletonema marinoi</name>
    <dbReference type="NCBI Taxonomy" id="267567"/>
    <lineage>
        <taxon>Eukaryota</taxon>
        <taxon>Sar</taxon>
        <taxon>Stramenopiles</taxon>
        <taxon>Ochrophyta</taxon>
        <taxon>Bacillariophyta</taxon>
        <taxon>Coscinodiscophyceae</taxon>
        <taxon>Thalassiosirophycidae</taxon>
        <taxon>Thalassiosirales</taxon>
        <taxon>Skeletonemataceae</taxon>
        <taxon>Skeletonema</taxon>
        <taxon>Skeletonema marinoi-dohrnii complex</taxon>
    </lineage>
</organism>
<dbReference type="EMBL" id="JATAAI010000015">
    <property type="protein sequence ID" value="KAK1740585.1"/>
    <property type="molecule type" value="Genomic_DNA"/>
</dbReference>
<accession>A0AAD8Y8R3</accession>
<dbReference type="GO" id="GO:0044528">
    <property type="term" value="P:regulation of mitochondrial mRNA stability"/>
    <property type="evidence" value="ECO:0007669"/>
    <property type="project" value="TreeGrafter"/>
</dbReference>
<dbReference type="AlphaFoldDB" id="A0AAD8Y8R3"/>
<dbReference type="GO" id="GO:0003723">
    <property type="term" value="F:RNA binding"/>
    <property type="evidence" value="ECO:0007669"/>
    <property type="project" value="TreeGrafter"/>
</dbReference>